<reference evidence="2" key="1">
    <citation type="journal article" date="2020" name="Nat. Commun.">
        <title>Large-scale genome sequencing of mycorrhizal fungi provides insights into the early evolution of symbiotic traits.</title>
        <authorList>
            <person name="Miyauchi S."/>
            <person name="Kiss E."/>
            <person name="Kuo A."/>
            <person name="Drula E."/>
            <person name="Kohler A."/>
            <person name="Sanchez-Garcia M."/>
            <person name="Morin E."/>
            <person name="Andreopoulos B."/>
            <person name="Barry K.W."/>
            <person name="Bonito G."/>
            <person name="Buee M."/>
            <person name="Carver A."/>
            <person name="Chen C."/>
            <person name="Cichocki N."/>
            <person name="Clum A."/>
            <person name="Culley D."/>
            <person name="Crous P.W."/>
            <person name="Fauchery L."/>
            <person name="Girlanda M."/>
            <person name="Hayes R.D."/>
            <person name="Keri Z."/>
            <person name="LaButti K."/>
            <person name="Lipzen A."/>
            <person name="Lombard V."/>
            <person name="Magnuson J."/>
            <person name="Maillard F."/>
            <person name="Murat C."/>
            <person name="Nolan M."/>
            <person name="Ohm R.A."/>
            <person name="Pangilinan J."/>
            <person name="Pereira M.F."/>
            <person name="Perotto S."/>
            <person name="Peter M."/>
            <person name="Pfister S."/>
            <person name="Riley R."/>
            <person name="Sitrit Y."/>
            <person name="Stielow J.B."/>
            <person name="Szollosi G."/>
            <person name="Zifcakova L."/>
            <person name="Stursova M."/>
            <person name="Spatafora J.W."/>
            <person name="Tedersoo L."/>
            <person name="Vaario L.M."/>
            <person name="Yamada A."/>
            <person name="Yan M."/>
            <person name="Wang P."/>
            <person name="Xu J."/>
            <person name="Bruns T."/>
            <person name="Baldrian P."/>
            <person name="Vilgalys R."/>
            <person name="Dunand C."/>
            <person name="Henrissat B."/>
            <person name="Grigoriev I.V."/>
            <person name="Hibbett D."/>
            <person name="Nagy L.G."/>
            <person name="Martin F.M."/>
        </authorList>
    </citation>
    <scope>NUCLEOTIDE SEQUENCE</scope>
    <source>
        <strain evidence="2">UP504</strain>
    </source>
</reference>
<gene>
    <name evidence="2" type="ORF">BS47DRAFT_1291458</name>
</gene>
<evidence type="ECO:0000313" key="3">
    <source>
        <dbReference type="Proteomes" id="UP000886523"/>
    </source>
</evidence>
<protein>
    <recommendedName>
        <fullName evidence="4">Integrase zinc-binding domain-containing protein</fullName>
    </recommendedName>
</protein>
<feature type="compositionally biased region" description="Basic and acidic residues" evidence="1">
    <location>
        <begin position="267"/>
        <end position="284"/>
    </location>
</feature>
<evidence type="ECO:0000313" key="2">
    <source>
        <dbReference type="EMBL" id="KAF9517060.1"/>
    </source>
</evidence>
<feature type="region of interest" description="Disordered" evidence="1">
    <location>
        <begin position="79"/>
        <end position="101"/>
    </location>
</feature>
<feature type="compositionally biased region" description="Pro residues" evidence="1">
    <location>
        <begin position="14"/>
        <end position="28"/>
    </location>
</feature>
<proteinExistence type="predicted"/>
<organism evidence="2 3">
    <name type="scientific">Hydnum rufescens UP504</name>
    <dbReference type="NCBI Taxonomy" id="1448309"/>
    <lineage>
        <taxon>Eukaryota</taxon>
        <taxon>Fungi</taxon>
        <taxon>Dikarya</taxon>
        <taxon>Basidiomycota</taxon>
        <taxon>Agaricomycotina</taxon>
        <taxon>Agaricomycetes</taxon>
        <taxon>Cantharellales</taxon>
        <taxon>Hydnaceae</taxon>
        <taxon>Hydnum</taxon>
    </lineage>
</organism>
<comment type="caution">
    <text evidence="2">The sequence shown here is derived from an EMBL/GenBank/DDBJ whole genome shotgun (WGS) entry which is preliminary data.</text>
</comment>
<feature type="region of interest" description="Disordered" evidence="1">
    <location>
        <begin position="193"/>
        <end position="284"/>
    </location>
</feature>
<feature type="compositionally biased region" description="Polar residues" evidence="1">
    <location>
        <begin position="228"/>
        <end position="237"/>
    </location>
</feature>
<keyword evidence="3" id="KW-1185">Reference proteome</keyword>
<dbReference type="OrthoDB" id="2499658at2759"/>
<evidence type="ECO:0008006" key="4">
    <source>
        <dbReference type="Google" id="ProtNLM"/>
    </source>
</evidence>
<sequence length="284" mass="30546">MQPVRANGSREPSPDQPAAPAPVGPPGVNPNYISREDFAIIMDRYLNSLSRKNREKALLTQATYNDILKLLLAGQAHEEQAQGSTADPDANRSIPGDVDIDPSLDTPQFRFWVRKMFTVQKIGDVDVVAHNDKPVAVQEQLYDILIHCHAQTSHGGRDKTSAMVNEHYSWIPKVFIDTFVKACPGCPRKISAARRAGGGGGGEGDGPGAAGEDGAHSGSSPLADDHTTSPAEASATDQGVRRDDEAEEDEAETEVPLNYPAPPGGNSREDDEKDESKDIRGETK</sequence>
<dbReference type="AlphaFoldDB" id="A0A9P6E0H7"/>
<dbReference type="Proteomes" id="UP000886523">
    <property type="component" value="Unassembled WGS sequence"/>
</dbReference>
<name>A0A9P6E0H7_9AGAM</name>
<feature type="compositionally biased region" description="Gly residues" evidence="1">
    <location>
        <begin position="196"/>
        <end position="211"/>
    </location>
</feature>
<evidence type="ECO:0000256" key="1">
    <source>
        <dbReference type="SAM" id="MobiDB-lite"/>
    </source>
</evidence>
<accession>A0A9P6E0H7</accession>
<feature type="region of interest" description="Disordered" evidence="1">
    <location>
        <begin position="1"/>
        <end position="29"/>
    </location>
</feature>
<dbReference type="EMBL" id="MU128934">
    <property type="protein sequence ID" value="KAF9517060.1"/>
    <property type="molecule type" value="Genomic_DNA"/>
</dbReference>